<evidence type="ECO:0000313" key="2">
    <source>
        <dbReference type="Proteomes" id="UP001165960"/>
    </source>
</evidence>
<dbReference type="Proteomes" id="UP001165960">
    <property type="component" value="Unassembled WGS sequence"/>
</dbReference>
<protein>
    <submittedName>
        <fullName evidence="1">Uncharacterized protein</fullName>
    </submittedName>
</protein>
<organism evidence="1 2">
    <name type="scientific">Entomophthora muscae</name>
    <dbReference type="NCBI Taxonomy" id="34485"/>
    <lineage>
        <taxon>Eukaryota</taxon>
        <taxon>Fungi</taxon>
        <taxon>Fungi incertae sedis</taxon>
        <taxon>Zoopagomycota</taxon>
        <taxon>Entomophthoromycotina</taxon>
        <taxon>Entomophthoromycetes</taxon>
        <taxon>Entomophthorales</taxon>
        <taxon>Entomophthoraceae</taxon>
        <taxon>Entomophthora</taxon>
    </lineage>
</organism>
<accession>A0ACC2RNY7</accession>
<evidence type="ECO:0000313" key="1">
    <source>
        <dbReference type="EMBL" id="KAJ9051795.1"/>
    </source>
</evidence>
<proteinExistence type="predicted"/>
<dbReference type="EMBL" id="QTSX02007103">
    <property type="protein sequence ID" value="KAJ9051795.1"/>
    <property type="molecule type" value="Genomic_DNA"/>
</dbReference>
<reference evidence="1" key="1">
    <citation type="submission" date="2022-04" db="EMBL/GenBank/DDBJ databases">
        <title>Genome of the entomopathogenic fungus Entomophthora muscae.</title>
        <authorList>
            <person name="Elya C."/>
            <person name="Lovett B.R."/>
            <person name="Lee E."/>
            <person name="Macias A.M."/>
            <person name="Hajek A.E."/>
            <person name="De Bivort B.L."/>
            <person name="Kasson M.T."/>
            <person name="De Fine Licht H.H."/>
            <person name="Stajich J.E."/>
        </authorList>
    </citation>
    <scope>NUCLEOTIDE SEQUENCE</scope>
    <source>
        <strain evidence="1">Berkeley</strain>
    </source>
</reference>
<comment type="caution">
    <text evidence="1">The sequence shown here is derived from an EMBL/GenBank/DDBJ whole genome shotgun (WGS) entry which is preliminary data.</text>
</comment>
<sequence length="82" mass="9217">MKSKSLGDAGDCDATLRREGSQGLLLRAAPIHLDEILKPMLRWKWVAYRETGSLLDLGSRRKSRQVWLGLRRPTPGQNSDSV</sequence>
<name>A0ACC2RNY7_9FUNG</name>
<gene>
    <name evidence="1" type="ORF">DSO57_1001554</name>
</gene>
<keyword evidence="2" id="KW-1185">Reference proteome</keyword>